<dbReference type="EMBL" id="JAHRIO010052272">
    <property type="protein sequence ID" value="MEQ2175897.1"/>
    <property type="molecule type" value="Genomic_DNA"/>
</dbReference>
<gene>
    <name evidence="1" type="ORF">GOODEAATRI_022443</name>
</gene>
<protein>
    <submittedName>
        <fullName evidence="1">Uncharacterized protein</fullName>
    </submittedName>
</protein>
<proteinExistence type="predicted"/>
<organism evidence="1 2">
    <name type="scientific">Goodea atripinnis</name>
    <dbReference type="NCBI Taxonomy" id="208336"/>
    <lineage>
        <taxon>Eukaryota</taxon>
        <taxon>Metazoa</taxon>
        <taxon>Chordata</taxon>
        <taxon>Craniata</taxon>
        <taxon>Vertebrata</taxon>
        <taxon>Euteleostomi</taxon>
        <taxon>Actinopterygii</taxon>
        <taxon>Neopterygii</taxon>
        <taxon>Teleostei</taxon>
        <taxon>Neoteleostei</taxon>
        <taxon>Acanthomorphata</taxon>
        <taxon>Ovalentaria</taxon>
        <taxon>Atherinomorphae</taxon>
        <taxon>Cyprinodontiformes</taxon>
        <taxon>Goodeidae</taxon>
        <taxon>Goodea</taxon>
    </lineage>
</organism>
<reference evidence="1 2" key="1">
    <citation type="submission" date="2021-06" db="EMBL/GenBank/DDBJ databases">
        <authorList>
            <person name="Palmer J.M."/>
        </authorList>
    </citation>
    <scope>NUCLEOTIDE SEQUENCE [LARGE SCALE GENOMIC DNA]</scope>
    <source>
        <strain evidence="1 2">GA_2019</strain>
        <tissue evidence="1">Muscle</tissue>
    </source>
</reference>
<dbReference type="Proteomes" id="UP001476798">
    <property type="component" value="Unassembled WGS sequence"/>
</dbReference>
<evidence type="ECO:0000313" key="2">
    <source>
        <dbReference type="Proteomes" id="UP001476798"/>
    </source>
</evidence>
<name>A0ABV0NWV1_9TELE</name>
<keyword evidence="2" id="KW-1185">Reference proteome</keyword>
<evidence type="ECO:0000313" key="1">
    <source>
        <dbReference type="EMBL" id="MEQ2175897.1"/>
    </source>
</evidence>
<comment type="caution">
    <text evidence="1">The sequence shown here is derived from an EMBL/GenBank/DDBJ whole genome shotgun (WGS) entry which is preliminary data.</text>
</comment>
<sequence length="261" mass="29054">MFHDFGPRASNVCVCEFISVSDGGLGARQPGSSGAPLCAQGTLCPLSCCFGSTANLTAASSLFSVQQMAESSPVFACFLLERQLREAKLCPLPLCPETKMGNDKQYKLWSLKENQRTHKQKKRCFLLKLAENLLHHPERLQPVSSKCNPRDYVPACWTMSILLLSCCCNPAQHHMQQTATLSTVNKSLSSLSVSSFLCMKTSNVQHPQKQNANIPPNLYLFIFIQRKLLIGPNRPNLLESKTNMISVFGYNPKSREREGRD</sequence>
<accession>A0ABV0NWV1</accession>